<comment type="caution">
    <text evidence="2">The sequence shown here is derived from an EMBL/GenBank/DDBJ whole genome shotgun (WGS) entry which is preliminary data.</text>
</comment>
<dbReference type="OrthoDB" id="776574at2759"/>
<evidence type="ECO:0000313" key="3">
    <source>
        <dbReference type="Proteomes" id="UP000585474"/>
    </source>
</evidence>
<feature type="compositionally biased region" description="Polar residues" evidence="1">
    <location>
        <begin position="96"/>
        <end position="106"/>
    </location>
</feature>
<dbReference type="Proteomes" id="UP000585474">
    <property type="component" value="Unassembled WGS sequence"/>
</dbReference>
<dbReference type="PANTHER" id="PTHR34193">
    <property type="entry name" value="OS11G0199801 PROTEIN"/>
    <property type="match status" value="1"/>
</dbReference>
<feature type="region of interest" description="Disordered" evidence="1">
    <location>
        <begin position="1"/>
        <end position="106"/>
    </location>
</feature>
<feature type="compositionally biased region" description="Low complexity" evidence="1">
    <location>
        <begin position="216"/>
        <end position="232"/>
    </location>
</feature>
<dbReference type="AlphaFoldDB" id="A0A7J0DLC6"/>
<sequence length="258" mass="29199">MFDPRSQPTSNNKSIPTREIYPNQKSISTREINHNKNHFRSSSPMSFGSRARRTAQNYENYRNSHSGGLQFRGENTEDESGFSSPPLWATSPPMSPQRNYHTLSPNSRSQAIARGQWELMEMVKTLPESCYELSLKDLVQHPRVNDVGDKILIRRQESKRNDGKAEMMRSRSMENGGLLIKMVFPFSLRSIKKKKKKKETTISSCARVSPRPEAASKGVDSGSSSGSSSRSNSIRHKSGCSPGCWPFLLRNKIKKNFK</sequence>
<keyword evidence="3" id="KW-1185">Reference proteome</keyword>
<feature type="compositionally biased region" description="Polar residues" evidence="1">
    <location>
        <begin position="54"/>
        <end position="67"/>
    </location>
</feature>
<proteinExistence type="predicted"/>
<gene>
    <name evidence="2" type="ORF">Acr_00g0052870</name>
</gene>
<dbReference type="PANTHER" id="PTHR34193:SF1">
    <property type="entry name" value="EXPRESSED PROTEIN"/>
    <property type="match status" value="1"/>
</dbReference>
<organism evidence="2 3">
    <name type="scientific">Actinidia rufa</name>
    <dbReference type="NCBI Taxonomy" id="165716"/>
    <lineage>
        <taxon>Eukaryota</taxon>
        <taxon>Viridiplantae</taxon>
        <taxon>Streptophyta</taxon>
        <taxon>Embryophyta</taxon>
        <taxon>Tracheophyta</taxon>
        <taxon>Spermatophyta</taxon>
        <taxon>Magnoliopsida</taxon>
        <taxon>eudicotyledons</taxon>
        <taxon>Gunneridae</taxon>
        <taxon>Pentapetalae</taxon>
        <taxon>asterids</taxon>
        <taxon>Ericales</taxon>
        <taxon>Actinidiaceae</taxon>
        <taxon>Actinidia</taxon>
    </lineage>
</organism>
<protein>
    <submittedName>
        <fullName evidence="2">Uncharacterized protein</fullName>
    </submittedName>
</protein>
<evidence type="ECO:0000313" key="2">
    <source>
        <dbReference type="EMBL" id="GFS37582.1"/>
    </source>
</evidence>
<feature type="compositionally biased region" description="Polar residues" evidence="1">
    <location>
        <begin position="1"/>
        <end position="15"/>
    </location>
</feature>
<feature type="region of interest" description="Disordered" evidence="1">
    <location>
        <begin position="199"/>
        <end position="244"/>
    </location>
</feature>
<accession>A0A7J0DLC6</accession>
<evidence type="ECO:0000256" key="1">
    <source>
        <dbReference type="SAM" id="MobiDB-lite"/>
    </source>
</evidence>
<reference evidence="3" key="1">
    <citation type="submission" date="2019-07" db="EMBL/GenBank/DDBJ databases">
        <title>De Novo Assembly of kiwifruit Actinidia rufa.</title>
        <authorList>
            <person name="Sugita-Konishi S."/>
            <person name="Sato K."/>
            <person name="Mori E."/>
            <person name="Abe Y."/>
            <person name="Kisaki G."/>
            <person name="Hamano K."/>
            <person name="Suezawa K."/>
            <person name="Otani M."/>
            <person name="Fukuda T."/>
            <person name="Manabe T."/>
            <person name="Gomi K."/>
            <person name="Tabuchi M."/>
            <person name="Akimitsu K."/>
            <person name="Kataoka I."/>
        </authorList>
    </citation>
    <scope>NUCLEOTIDE SEQUENCE [LARGE SCALE GENOMIC DNA]</scope>
    <source>
        <strain evidence="3">cv. Fuchu</strain>
    </source>
</reference>
<name>A0A7J0DLC6_9ERIC</name>
<dbReference type="EMBL" id="BJWL01000283">
    <property type="protein sequence ID" value="GFS37582.1"/>
    <property type="molecule type" value="Genomic_DNA"/>
</dbReference>